<dbReference type="Gene3D" id="1.10.150.320">
    <property type="entry name" value="Photosystem II 12 kDa extrinsic protein"/>
    <property type="match status" value="1"/>
</dbReference>
<evidence type="ECO:0000313" key="4">
    <source>
        <dbReference type="Proteomes" id="UP000487882"/>
    </source>
</evidence>
<dbReference type="NCBIfam" id="TIGR00426">
    <property type="entry name" value="competence protein ComEA helix-hairpin-helix repeat region"/>
    <property type="match status" value="1"/>
</dbReference>
<feature type="domain" description="Helix-hairpin-helix DNA-binding motif class 1" evidence="2">
    <location>
        <begin position="215"/>
        <end position="234"/>
    </location>
</feature>
<feature type="compositionally biased region" description="Low complexity" evidence="1">
    <location>
        <begin position="166"/>
        <end position="179"/>
    </location>
</feature>
<protein>
    <submittedName>
        <fullName evidence="3">DNA-binding protein</fullName>
    </submittedName>
</protein>
<dbReference type="GO" id="GO:0003677">
    <property type="term" value="F:DNA binding"/>
    <property type="evidence" value="ECO:0007669"/>
    <property type="project" value="UniProtKB-KW"/>
</dbReference>
<feature type="region of interest" description="Disordered" evidence="1">
    <location>
        <begin position="166"/>
        <end position="201"/>
    </location>
</feature>
<proteinExistence type="predicted"/>
<feature type="compositionally biased region" description="Polar residues" evidence="1">
    <location>
        <begin position="188"/>
        <end position="198"/>
    </location>
</feature>
<comment type="caution">
    <text evidence="3">The sequence shown here is derived from an EMBL/GenBank/DDBJ whole genome shotgun (WGS) entry which is preliminary data.</text>
</comment>
<dbReference type="SUPFAM" id="SSF47781">
    <property type="entry name" value="RuvA domain 2-like"/>
    <property type="match status" value="1"/>
</dbReference>
<dbReference type="Pfam" id="PF12836">
    <property type="entry name" value="HHH_3"/>
    <property type="match status" value="1"/>
</dbReference>
<feature type="region of interest" description="Disordered" evidence="1">
    <location>
        <begin position="60"/>
        <end position="93"/>
    </location>
</feature>
<dbReference type="InterPro" id="IPR004509">
    <property type="entry name" value="Competence_ComEA_HhH"/>
</dbReference>
<dbReference type="AlphaFoldDB" id="A0A7K1J6I2"/>
<feature type="domain" description="Helix-hairpin-helix DNA-binding motif class 1" evidence="2">
    <location>
        <begin position="245"/>
        <end position="264"/>
    </location>
</feature>
<dbReference type="Proteomes" id="UP000487882">
    <property type="component" value="Unassembled WGS sequence"/>
</dbReference>
<reference evidence="3 4" key="1">
    <citation type="submission" date="2019-09" db="EMBL/GenBank/DDBJ databases">
        <title>Bifidobacterium canis sp. nov., isolated from the digestive tract of German Shepherd dog puppy.</title>
        <authorList>
            <person name="Bunesova V."/>
        </authorList>
    </citation>
    <scope>NUCLEOTIDE SEQUENCE [LARGE SCALE GENOMIC DNA]</scope>
    <source>
        <strain evidence="3 4">GSD1FS</strain>
    </source>
</reference>
<name>A0A7K1J6I2_9BIFI</name>
<dbReference type="PANTHER" id="PTHR21180">
    <property type="entry name" value="ENDONUCLEASE/EXONUCLEASE/PHOSPHATASE FAMILY DOMAIN-CONTAINING PROTEIN 1"/>
    <property type="match status" value="1"/>
</dbReference>
<dbReference type="InterPro" id="IPR051675">
    <property type="entry name" value="Endo/Exo/Phosphatase_dom_1"/>
</dbReference>
<dbReference type="InterPro" id="IPR003583">
    <property type="entry name" value="Hlx-hairpin-Hlx_DNA-bd_motif"/>
</dbReference>
<evidence type="ECO:0000313" key="3">
    <source>
        <dbReference type="EMBL" id="MUH60222.1"/>
    </source>
</evidence>
<dbReference type="GO" id="GO:0006281">
    <property type="term" value="P:DNA repair"/>
    <property type="evidence" value="ECO:0007669"/>
    <property type="project" value="InterPro"/>
</dbReference>
<dbReference type="InterPro" id="IPR010994">
    <property type="entry name" value="RuvA_2-like"/>
</dbReference>
<keyword evidence="3" id="KW-0238">DNA-binding</keyword>
<gene>
    <name evidence="3" type="ORF">GSD1FS_1583</name>
</gene>
<accession>A0A7K1J6I2</accession>
<sequence>MPMTSWLPDVMGITLFHGSTPDADLMQQRTDERLRRIDMPQIPQIHGVGQSRQEQYPPSIHVDLPPEPAAQGTMGAESDGTTEVENRERRNDTTSVLTALRSIDPGSIEPCAAERQSQTPRIAFEPKHALLCITILVCALAASLTLLIQQASNHASLTTASTTITPTTTANQSTTTPSAEPSAAPTVGESSSTATTQPDEAEQASCININTAGSEELQQIKGIGPATAEKIIDHRTHNGAFHNVDDLVNVSGIGIKTVEKIRPWVCAP</sequence>
<evidence type="ECO:0000256" key="1">
    <source>
        <dbReference type="SAM" id="MobiDB-lite"/>
    </source>
</evidence>
<evidence type="ECO:0000259" key="2">
    <source>
        <dbReference type="SMART" id="SM00278"/>
    </source>
</evidence>
<keyword evidence="4" id="KW-1185">Reference proteome</keyword>
<dbReference type="EMBL" id="WNLP01000008">
    <property type="protein sequence ID" value="MUH60222.1"/>
    <property type="molecule type" value="Genomic_DNA"/>
</dbReference>
<dbReference type="SMART" id="SM00278">
    <property type="entry name" value="HhH1"/>
    <property type="match status" value="2"/>
</dbReference>
<organism evidence="3 4">
    <name type="scientific">Bifidobacterium canis</name>
    <dbReference type="NCBI Taxonomy" id="2610880"/>
    <lineage>
        <taxon>Bacteria</taxon>
        <taxon>Bacillati</taxon>
        <taxon>Actinomycetota</taxon>
        <taxon>Actinomycetes</taxon>
        <taxon>Bifidobacteriales</taxon>
        <taxon>Bifidobacteriaceae</taxon>
        <taxon>Bifidobacterium</taxon>
    </lineage>
</organism>
<dbReference type="PANTHER" id="PTHR21180:SF32">
    <property type="entry name" value="ENDONUCLEASE_EXONUCLEASE_PHOSPHATASE FAMILY DOMAIN-CONTAINING PROTEIN 1"/>
    <property type="match status" value="1"/>
</dbReference>